<feature type="non-terminal residue" evidence="4">
    <location>
        <position position="1"/>
    </location>
</feature>
<evidence type="ECO:0000313" key="5">
    <source>
        <dbReference type="Proteomes" id="UP000601435"/>
    </source>
</evidence>
<gene>
    <name evidence="4" type="ORF">SNEC2469_LOCUS9304</name>
</gene>
<protein>
    <recommendedName>
        <fullName evidence="3">Reverse transcriptase domain-containing protein</fullName>
    </recommendedName>
</protein>
<accession>A0A812PJC7</accession>
<keyword evidence="5" id="KW-1185">Reference proteome</keyword>
<dbReference type="Proteomes" id="UP000601435">
    <property type="component" value="Unassembled WGS sequence"/>
</dbReference>
<dbReference type="Pfam" id="PF00078">
    <property type="entry name" value="RVT_1"/>
    <property type="match status" value="1"/>
</dbReference>
<keyword evidence="1" id="KW-0175">Coiled coil</keyword>
<feature type="region of interest" description="Disordered" evidence="2">
    <location>
        <begin position="37"/>
        <end position="84"/>
    </location>
</feature>
<dbReference type="SUPFAM" id="SSF56672">
    <property type="entry name" value="DNA/RNA polymerases"/>
    <property type="match status" value="2"/>
</dbReference>
<dbReference type="AlphaFoldDB" id="A0A812PJC7"/>
<proteinExistence type="predicted"/>
<dbReference type="PROSITE" id="PS50878">
    <property type="entry name" value="RT_POL"/>
    <property type="match status" value="1"/>
</dbReference>
<comment type="caution">
    <text evidence="4">The sequence shown here is derived from an EMBL/GenBank/DDBJ whole genome shotgun (WGS) entry which is preliminary data.</text>
</comment>
<feature type="domain" description="Reverse transcriptase" evidence="3">
    <location>
        <begin position="539"/>
        <end position="926"/>
    </location>
</feature>
<dbReference type="InterPro" id="IPR000477">
    <property type="entry name" value="RT_dom"/>
</dbReference>
<feature type="compositionally biased region" description="Basic and acidic residues" evidence="2">
    <location>
        <begin position="67"/>
        <end position="83"/>
    </location>
</feature>
<evidence type="ECO:0000256" key="2">
    <source>
        <dbReference type="SAM" id="MobiDB-lite"/>
    </source>
</evidence>
<dbReference type="InterPro" id="IPR043502">
    <property type="entry name" value="DNA/RNA_pol_sf"/>
</dbReference>
<evidence type="ECO:0000259" key="3">
    <source>
        <dbReference type="PROSITE" id="PS50878"/>
    </source>
</evidence>
<evidence type="ECO:0000256" key="1">
    <source>
        <dbReference type="SAM" id="Coils"/>
    </source>
</evidence>
<name>A0A812PJC7_9DINO</name>
<sequence length="1149" mass="130986">ILDSAILLKFFGGKGLRPFFSILSGMSDRIVLGGDKGGAGDARMKAVPDDELDGSDLEPSGPSSPKRGKDQRTERASKRRGGEGADVVPALDLVQMERLLEAHSSRILKAQKDNLEGMMSIFEQQTAEKLSHIEAKAERADQRSQNVEAKLEQMQNQLHDLLKTKPAPQPEPDRRYTLVFGGWPRDTRRQVILQQLKEGLERLDLVQHMDSEAFCTGPRRSTALAVFYPREQESEYMVRRRMHQVIMGLAKTHVAIPEGRRLFATYSKSRAERAVAGHAGWLKRTLTAMGAEYAALLDLEYATGTCWVGSSIVASATRPSEPGVDERHLLRDEVEGNKVWVNVVALASELGRPQREIARPRPNWELEIRSWNLGGSDEYAAPQALRDLGMLDSDHVIYLLQEMSRREAGWQTDQKGLAFSTGKKVGEWCGWERPTSIQAVRSRYIERWENDDDGVPQPIGRMGKQIDCVCHKGLSIPRVEICVDTYRCLGTDHELLRAFAGFKGEQRHVRHSTRPREWIGGPEVINKIDHDILKTMAKQCTKPKPGKGYRDSQEVKEAIQKARSDPSADNWKAVQNLRKKSRRQWETERIREATQGDWEQVRKLRAKKNVGWDCHYAEQQDEGEAHNSVHKHLKNIYETGDTLPELPPWQGEVEAFTLDELDMALQAGHRGKAVGLDQTSQELLQGICATPGGREQLLEYFNQETYDLLLWGAPQLSCSPDSSYSVQNPKSESRDLNSAAVKEWRRGTCWLKVDLAKAFDRVDRRVLTARLLERLGMGPEYRCWYNLLRQNDAVLQTSWDTSVLHMHGGIKQGAIESPAFFSFLAETCLHEAASRYKWKDSEDTYEGLALNDLLYMDDGLQWSRGVAGIEKRIAQWGVVLQEYGLQINAKKCQLYCSPHHTGERTIKIQGELIQASNELHILGVTFRVGITSSELLAPLMAKPRAKFWGGLQHLLRAKTPLAGRVRLMERILGGTVLWPLAALPMDSSSLGLINSLQQQLCIWMMRVSKRHDETWVQYWERAHRGARAVVHKFSGKRWSTVWLERWWQFAGHRTRINMYETQNAATIIDEYRTRTWWREQQSRPTTGIRHPGHYYPKLMNMERDMDRAAGGPWREQTYNRQGWNSKLGAWLAQKDLPWASMRQPSLEHA</sequence>
<feature type="coiled-coil region" evidence="1">
    <location>
        <begin position="93"/>
        <end position="164"/>
    </location>
</feature>
<dbReference type="OrthoDB" id="416671at2759"/>
<organism evidence="4 5">
    <name type="scientific">Symbiodinium necroappetens</name>
    <dbReference type="NCBI Taxonomy" id="1628268"/>
    <lineage>
        <taxon>Eukaryota</taxon>
        <taxon>Sar</taxon>
        <taxon>Alveolata</taxon>
        <taxon>Dinophyceae</taxon>
        <taxon>Suessiales</taxon>
        <taxon>Symbiodiniaceae</taxon>
        <taxon>Symbiodinium</taxon>
    </lineage>
</organism>
<evidence type="ECO:0000313" key="4">
    <source>
        <dbReference type="EMBL" id="CAE7355892.1"/>
    </source>
</evidence>
<dbReference type="EMBL" id="CAJNJA010015066">
    <property type="protein sequence ID" value="CAE7355892.1"/>
    <property type="molecule type" value="Genomic_DNA"/>
</dbReference>
<dbReference type="PANTHER" id="PTHR47027">
    <property type="entry name" value="REVERSE TRANSCRIPTASE DOMAIN-CONTAINING PROTEIN"/>
    <property type="match status" value="1"/>
</dbReference>
<dbReference type="PANTHER" id="PTHR47027:SF20">
    <property type="entry name" value="REVERSE TRANSCRIPTASE-LIKE PROTEIN WITH RNA-DIRECTED DNA POLYMERASE DOMAIN"/>
    <property type="match status" value="1"/>
</dbReference>
<reference evidence="4" key="1">
    <citation type="submission" date="2021-02" db="EMBL/GenBank/DDBJ databases">
        <authorList>
            <person name="Dougan E. K."/>
            <person name="Rhodes N."/>
            <person name="Thang M."/>
            <person name="Chan C."/>
        </authorList>
    </citation>
    <scope>NUCLEOTIDE SEQUENCE</scope>
</reference>